<reference evidence="5" key="1">
    <citation type="submission" date="2022-08" db="EMBL/GenBank/DDBJ databases">
        <authorList>
            <person name="Gutierrez-Valencia J."/>
        </authorList>
    </citation>
    <scope>NUCLEOTIDE SEQUENCE</scope>
</reference>
<dbReference type="EMBL" id="CAMGYJ010000002">
    <property type="protein sequence ID" value="CAI0384806.1"/>
    <property type="molecule type" value="Genomic_DNA"/>
</dbReference>
<evidence type="ECO:0000313" key="6">
    <source>
        <dbReference type="Proteomes" id="UP001154282"/>
    </source>
</evidence>
<name>A0AAV0HI51_9ROSI</name>
<feature type="coiled-coil region" evidence="1">
    <location>
        <begin position="88"/>
        <end position="127"/>
    </location>
</feature>
<keyword evidence="6" id="KW-1185">Reference proteome</keyword>
<evidence type="ECO:0000259" key="3">
    <source>
        <dbReference type="Pfam" id="PF23080"/>
    </source>
</evidence>
<dbReference type="FunFam" id="2.60.40.2700:FF:000001">
    <property type="entry name" value="Transmembrane protein"/>
    <property type="match status" value="1"/>
</dbReference>
<dbReference type="PANTHER" id="PTHR31149:SF7">
    <property type="entry name" value="EXPRESSED PROTEIN"/>
    <property type="match status" value="1"/>
</dbReference>
<dbReference type="AlphaFoldDB" id="A0AAV0HI51"/>
<comment type="caution">
    <text evidence="5">The sequence shown here is derived from an EMBL/GenBank/DDBJ whole genome shotgun (WGS) entry which is preliminary data.</text>
</comment>
<feature type="region of interest" description="Disordered" evidence="2">
    <location>
        <begin position="1"/>
        <end position="35"/>
    </location>
</feature>
<feature type="domain" description="AIR9-like A9" evidence="4">
    <location>
        <begin position="320"/>
        <end position="396"/>
    </location>
</feature>
<organism evidence="5 6">
    <name type="scientific">Linum tenue</name>
    <dbReference type="NCBI Taxonomy" id="586396"/>
    <lineage>
        <taxon>Eukaryota</taxon>
        <taxon>Viridiplantae</taxon>
        <taxon>Streptophyta</taxon>
        <taxon>Embryophyta</taxon>
        <taxon>Tracheophyta</taxon>
        <taxon>Spermatophyta</taxon>
        <taxon>Magnoliopsida</taxon>
        <taxon>eudicotyledons</taxon>
        <taxon>Gunneridae</taxon>
        <taxon>Pentapetalae</taxon>
        <taxon>rosids</taxon>
        <taxon>fabids</taxon>
        <taxon>Malpighiales</taxon>
        <taxon>Linaceae</taxon>
        <taxon>Linum</taxon>
    </lineage>
</organism>
<feature type="region of interest" description="Disordered" evidence="2">
    <location>
        <begin position="293"/>
        <end position="314"/>
    </location>
</feature>
<keyword evidence="1" id="KW-0175">Coiled coil</keyword>
<feature type="compositionally biased region" description="Polar residues" evidence="2">
    <location>
        <begin position="18"/>
        <end position="31"/>
    </location>
</feature>
<evidence type="ECO:0000313" key="5">
    <source>
        <dbReference type="EMBL" id="CAI0384806.1"/>
    </source>
</evidence>
<dbReference type="GO" id="GO:0005886">
    <property type="term" value="C:plasma membrane"/>
    <property type="evidence" value="ECO:0007669"/>
    <property type="project" value="TreeGrafter"/>
</dbReference>
<dbReference type="Gene3D" id="2.60.40.2700">
    <property type="match status" value="1"/>
</dbReference>
<feature type="domain" description="DUF7046" evidence="3">
    <location>
        <begin position="436"/>
        <end position="522"/>
    </location>
</feature>
<dbReference type="Pfam" id="PF23197">
    <property type="entry name" value="IG_AIR9"/>
    <property type="match status" value="1"/>
</dbReference>
<sequence length="525" mass="58875">MKSSGRTSLLGLADEGVQPQSSNTMQRSNFGAQPVQRDTIGDGKLNFAEDKEAMVLYSKMTDQKDEIQMLRKQIAAAGVRELQLLSEKYALERKFSELRRAIDDKQNEAVTAALNELVRRKGDLEENFKLAHNLKLVDDERYIFVSSILGLLGEHGIWPHAVNASAISNSVKNLHNELQWKIKSSHERIRELTSTVGSQMESGNHDKDNFGPGILTGQFHHQSMGHNTNHHNFIEPSDNMLGRMPQNNIAEGPSSMLDNDRQPQPYNNNFQEFEFNHDSFNKGLNVRAQEMTKDLRPPSNGDHEMTSSISDDRPGIEGFQIVGEAAPGERLLGCGYPVRGTSLCMFQWVRHLDDGTRQYIEGATNPEYIVTADDVDKVIAVECIPMDDQGRQGELVRLFANGQRKIKSDPDMQSEIDAFISSGEASFSVLLLMDSSENWEPIDLVLQRSGYRMKSKITDEPIFAEKFSKDLSIKIPSGSTQFVLTSSDGTSFPLSTSTVRMRETLVLTLRMFQSKALDDKRKGRA</sequence>
<dbReference type="PANTHER" id="PTHR31149">
    <property type="entry name" value="EXPRESSED PROTEIN"/>
    <property type="match status" value="1"/>
</dbReference>
<gene>
    <name evidence="5" type="ORF">LITE_LOCUS4525</name>
</gene>
<proteinExistence type="predicted"/>
<dbReference type="Pfam" id="PF23080">
    <property type="entry name" value="DUF7046"/>
    <property type="match status" value="1"/>
</dbReference>
<evidence type="ECO:0000256" key="2">
    <source>
        <dbReference type="SAM" id="MobiDB-lite"/>
    </source>
</evidence>
<evidence type="ECO:0000256" key="1">
    <source>
        <dbReference type="SAM" id="Coils"/>
    </source>
</evidence>
<evidence type="ECO:0000259" key="4">
    <source>
        <dbReference type="Pfam" id="PF23197"/>
    </source>
</evidence>
<dbReference type="InterPro" id="IPR056284">
    <property type="entry name" value="AIR9-like_A9"/>
</dbReference>
<accession>A0AAV0HI51</accession>
<protein>
    <submittedName>
        <fullName evidence="5">Uncharacterized protein</fullName>
    </submittedName>
</protein>
<dbReference type="InterPro" id="IPR055474">
    <property type="entry name" value="DUF7046"/>
</dbReference>
<dbReference type="Proteomes" id="UP001154282">
    <property type="component" value="Unassembled WGS sequence"/>
</dbReference>